<reference evidence="2" key="1">
    <citation type="journal article" date="2010" name="Science">
        <title>Signatures of adaptation to obligate biotrophy in the Hyaloperonospora arabidopsidis genome.</title>
        <authorList>
            <person name="Baxter L."/>
            <person name="Tripathy S."/>
            <person name="Ishaque N."/>
            <person name="Boot N."/>
            <person name="Cabral A."/>
            <person name="Kemen E."/>
            <person name="Thines M."/>
            <person name="Ah-Fong A."/>
            <person name="Anderson R."/>
            <person name="Badejoko W."/>
            <person name="Bittner-Eddy P."/>
            <person name="Boore J.L."/>
            <person name="Chibucos M.C."/>
            <person name="Coates M."/>
            <person name="Dehal P."/>
            <person name="Delehaunty K."/>
            <person name="Dong S."/>
            <person name="Downton P."/>
            <person name="Dumas B."/>
            <person name="Fabro G."/>
            <person name="Fronick C."/>
            <person name="Fuerstenberg S.I."/>
            <person name="Fulton L."/>
            <person name="Gaulin E."/>
            <person name="Govers F."/>
            <person name="Hughes L."/>
            <person name="Humphray S."/>
            <person name="Jiang R.H."/>
            <person name="Judelson H."/>
            <person name="Kamoun S."/>
            <person name="Kyung K."/>
            <person name="Meijer H."/>
            <person name="Minx P."/>
            <person name="Morris P."/>
            <person name="Nelson J."/>
            <person name="Phuntumart V."/>
            <person name="Qutob D."/>
            <person name="Rehmany A."/>
            <person name="Rougon-Cardoso A."/>
            <person name="Ryden P."/>
            <person name="Torto-Alalibo T."/>
            <person name="Studholme D."/>
            <person name="Wang Y."/>
            <person name="Win J."/>
            <person name="Wood J."/>
            <person name="Clifton S.W."/>
            <person name="Rogers J."/>
            <person name="Van den Ackerveken G."/>
            <person name="Jones J.D."/>
            <person name="McDowell J.M."/>
            <person name="Beynon J."/>
            <person name="Tyler B.M."/>
        </authorList>
    </citation>
    <scope>NUCLEOTIDE SEQUENCE [LARGE SCALE GENOMIC DNA]</scope>
    <source>
        <strain evidence="2">Emoy2</strain>
    </source>
</reference>
<keyword evidence="2" id="KW-1185">Reference proteome</keyword>
<name>M4BFF7_HYAAE</name>
<protein>
    <submittedName>
        <fullName evidence="1">Uncharacterized protein</fullName>
    </submittedName>
</protein>
<dbReference type="Proteomes" id="UP000011713">
    <property type="component" value="Unassembled WGS sequence"/>
</dbReference>
<accession>M4BFF7</accession>
<dbReference type="EnsemblProtists" id="HpaT805026">
    <property type="protein sequence ID" value="HpaP805026"/>
    <property type="gene ID" value="HpaG805026"/>
</dbReference>
<dbReference type="EMBL" id="JH598203">
    <property type="status" value="NOT_ANNOTATED_CDS"/>
    <property type="molecule type" value="Genomic_DNA"/>
</dbReference>
<evidence type="ECO:0000313" key="2">
    <source>
        <dbReference type="Proteomes" id="UP000011713"/>
    </source>
</evidence>
<organism evidence="1 2">
    <name type="scientific">Hyaloperonospora arabidopsidis (strain Emoy2)</name>
    <name type="common">Downy mildew agent</name>
    <name type="synonym">Peronospora arabidopsidis</name>
    <dbReference type="NCBI Taxonomy" id="559515"/>
    <lineage>
        <taxon>Eukaryota</taxon>
        <taxon>Sar</taxon>
        <taxon>Stramenopiles</taxon>
        <taxon>Oomycota</taxon>
        <taxon>Peronosporomycetes</taxon>
        <taxon>Peronosporales</taxon>
        <taxon>Peronosporaceae</taxon>
        <taxon>Hyaloperonospora</taxon>
    </lineage>
</organism>
<dbReference type="VEuPathDB" id="FungiDB:HpaG805026"/>
<dbReference type="AlphaFoldDB" id="M4BFF7"/>
<sequence>MSSCLALASYECERDRSDLRDECSDSSDELNISRRNSRLPRGTAFVASALAALWLGFAGEFELEGESDSPE</sequence>
<dbReference type="InParanoid" id="M4BFF7"/>
<dbReference type="HOGENOM" id="CLU_2745466_0_0_1"/>
<reference evidence="1" key="2">
    <citation type="submission" date="2015-06" db="UniProtKB">
        <authorList>
            <consortium name="EnsemblProtists"/>
        </authorList>
    </citation>
    <scope>IDENTIFICATION</scope>
    <source>
        <strain evidence="1">Emoy2</strain>
    </source>
</reference>
<evidence type="ECO:0000313" key="1">
    <source>
        <dbReference type="EnsemblProtists" id="HpaP805026"/>
    </source>
</evidence>
<proteinExistence type="predicted"/>